<keyword evidence="3" id="KW-0413">Isomerase</keyword>
<evidence type="ECO:0000256" key="1">
    <source>
        <dbReference type="SAM" id="SignalP"/>
    </source>
</evidence>
<dbReference type="PROSITE" id="PS51318">
    <property type="entry name" value="TAT"/>
    <property type="match status" value="1"/>
</dbReference>
<dbReference type="Gene3D" id="3.20.20.150">
    <property type="entry name" value="Divalent-metal-dependent TIM barrel enzymes"/>
    <property type="match status" value="1"/>
</dbReference>
<evidence type="ECO:0000313" key="3">
    <source>
        <dbReference type="EMBL" id="MDM1047958.1"/>
    </source>
</evidence>
<gene>
    <name evidence="3" type="ORF">HX018_06875</name>
</gene>
<feature type="chain" id="PRO_5045409955" evidence="1">
    <location>
        <begin position="36"/>
        <end position="286"/>
    </location>
</feature>
<dbReference type="InterPro" id="IPR050312">
    <property type="entry name" value="IolE/XylAMocC-like"/>
</dbReference>
<reference evidence="3" key="2">
    <citation type="journal article" date="2022" name="Sci. Total Environ.">
        <title>Prevalence, transmission, and molecular epidemiology of tet(X)-positive bacteria among humans, animals, and environmental niches in China: An epidemiological, and genomic-based study.</title>
        <authorList>
            <person name="Dong N."/>
            <person name="Zeng Y."/>
            <person name="Cai C."/>
            <person name="Sun C."/>
            <person name="Lu J."/>
            <person name="Liu C."/>
            <person name="Zhou H."/>
            <person name="Sun Q."/>
            <person name="Shu L."/>
            <person name="Wang H."/>
            <person name="Wang Y."/>
            <person name="Wang S."/>
            <person name="Wu C."/>
            <person name="Chan E.W."/>
            <person name="Chen G."/>
            <person name="Shen Z."/>
            <person name="Chen S."/>
            <person name="Zhang R."/>
        </authorList>
    </citation>
    <scope>NUCLEOTIDE SEQUENCE</scope>
    <source>
        <strain evidence="3">R1692</strain>
    </source>
</reference>
<dbReference type="InterPro" id="IPR006311">
    <property type="entry name" value="TAT_signal"/>
</dbReference>
<keyword evidence="1" id="KW-0732">Signal</keyword>
<sequence length="286" mass="31931">MKNKSASRRQFLQQSFLAGTALITAPSLFNNTAHAAEQSTVNKQDSLKLGIAGYSFVHFNLEHSLAMMKRMDVRYLCIKDFHLPFDSSAEQIAAFHKKLADANVKGYAVGPIYTKTTQDIDKAFDYAKRVGVDLIVGIPEIKDLPYVSQKCKETNIRYAIHNHGPEDKIYPNATVIWNNIKSLDKNVGMCFDMGHNMRDGQDPLKDLLRYKDRIFDLHLKNVTSATAEGKTCELGRGVINIPAFVKGLQKIKYSGSCSLEFEKDMKDPLAGLAESVGYFRGVLSAI</sequence>
<proteinExistence type="predicted"/>
<dbReference type="RefSeq" id="WP_286650940.1">
    <property type="nucleotide sequence ID" value="NZ_JACAGK010000015.1"/>
</dbReference>
<dbReference type="GO" id="GO:0016853">
    <property type="term" value="F:isomerase activity"/>
    <property type="evidence" value="ECO:0007669"/>
    <property type="project" value="UniProtKB-KW"/>
</dbReference>
<protein>
    <submittedName>
        <fullName evidence="3">Sugar phosphate isomerase/epimerase</fullName>
    </submittedName>
</protein>
<dbReference type="InterPro" id="IPR036237">
    <property type="entry name" value="Xyl_isomerase-like_sf"/>
</dbReference>
<dbReference type="InterPro" id="IPR013022">
    <property type="entry name" value="Xyl_isomerase-like_TIM-brl"/>
</dbReference>
<feature type="domain" description="Xylose isomerase-like TIM barrel" evidence="2">
    <location>
        <begin position="85"/>
        <end position="280"/>
    </location>
</feature>
<comment type="caution">
    <text evidence="3">The sequence shown here is derived from an EMBL/GenBank/DDBJ whole genome shotgun (WGS) entry which is preliminary data.</text>
</comment>
<dbReference type="SUPFAM" id="SSF51658">
    <property type="entry name" value="Xylose isomerase-like"/>
    <property type="match status" value="1"/>
</dbReference>
<evidence type="ECO:0000313" key="4">
    <source>
        <dbReference type="Proteomes" id="UP001170954"/>
    </source>
</evidence>
<dbReference type="PANTHER" id="PTHR12110">
    <property type="entry name" value="HYDROXYPYRUVATE ISOMERASE"/>
    <property type="match status" value="1"/>
</dbReference>
<name>A0ABT7NL78_9SPHI</name>
<feature type="signal peptide" evidence="1">
    <location>
        <begin position="1"/>
        <end position="35"/>
    </location>
</feature>
<accession>A0ABT7NL78</accession>
<dbReference type="PANTHER" id="PTHR12110:SF41">
    <property type="entry name" value="INOSOSE DEHYDRATASE"/>
    <property type="match status" value="1"/>
</dbReference>
<dbReference type="Proteomes" id="UP001170954">
    <property type="component" value="Unassembled WGS sequence"/>
</dbReference>
<dbReference type="EMBL" id="JACAGK010000015">
    <property type="protein sequence ID" value="MDM1047958.1"/>
    <property type="molecule type" value="Genomic_DNA"/>
</dbReference>
<keyword evidence="4" id="KW-1185">Reference proteome</keyword>
<organism evidence="3 4">
    <name type="scientific">Sphingobacterium hotanense</name>
    <dbReference type="NCBI Taxonomy" id="649196"/>
    <lineage>
        <taxon>Bacteria</taxon>
        <taxon>Pseudomonadati</taxon>
        <taxon>Bacteroidota</taxon>
        <taxon>Sphingobacteriia</taxon>
        <taxon>Sphingobacteriales</taxon>
        <taxon>Sphingobacteriaceae</taxon>
        <taxon>Sphingobacterium</taxon>
    </lineage>
</organism>
<dbReference type="Pfam" id="PF01261">
    <property type="entry name" value="AP_endonuc_2"/>
    <property type="match status" value="1"/>
</dbReference>
<reference evidence="3" key="1">
    <citation type="submission" date="2020-06" db="EMBL/GenBank/DDBJ databases">
        <authorList>
            <person name="Dong N."/>
        </authorList>
    </citation>
    <scope>NUCLEOTIDE SEQUENCE</scope>
    <source>
        <strain evidence="3">R1692</strain>
    </source>
</reference>
<evidence type="ECO:0000259" key="2">
    <source>
        <dbReference type="Pfam" id="PF01261"/>
    </source>
</evidence>